<dbReference type="InterPro" id="IPR025297">
    <property type="entry name" value="DUF4159"/>
</dbReference>
<dbReference type="eggNOG" id="COG1657">
    <property type="taxonomic scope" value="Bacteria"/>
</dbReference>
<gene>
    <name evidence="2" type="ordered locus">Psta_0136</name>
</gene>
<dbReference type="EMBL" id="CP001848">
    <property type="protein sequence ID" value="ADB14832.1"/>
    <property type="molecule type" value="Genomic_DNA"/>
</dbReference>
<accession>D2R0G4</accession>
<dbReference type="AlphaFoldDB" id="D2R0G4"/>
<protein>
    <recommendedName>
        <fullName evidence="1">DUF4159 domain-containing protein</fullName>
    </recommendedName>
</protein>
<keyword evidence="3" id="KW-1185">Reference proteome</keyword>
<dbReference type="STRING" id="530564.Psta_0136"/>
<dbReference type="InterPro" id="IPR008930">
    <property type="entry name" value="Terpenoid_cyclase/PrenylTrfase"/>
</dbReference>
<evidence type="ECO:0000313" key="2">
    <source>
        <dbReference type="EMBL" id="ADB14832.1"/>
    </source>
</evidence>
<dbReference type="HOGENOM" id="CLU_346778_0_0_0"/>
<sequence precursor="true">MAVPLLVDSPPARRSSSPLLGRCSAGLAGWLLVVVLPLAISRPAQAEVTAAQVNESITSGIAFLHKLQKPDGSWQEYDGQPTGTTALCALALLNCGEKLDGPNLKKAMAWLEEQPDPGQIYAVSLQVMLFAIADPVKYKPRITRLAHWLEAHQVTEGETKGGWSYSSRPGRSDNSNTQFAMLALHEAEKCGVSISDRTWQLALNYWLSPGMQKPDGAWGYEKGHPETGSMTCAGVASVIIAMDRLRTLDASVIEGRVQCCQGAEVKDPVAPALAWLGKHFSVSTNPNTLGLKGVGQSHPWLLYYLYGVERVGRMTGNRYLGEHDWYREGCEFLVDRQRQSLNGSWQGTGIIENDATIGTCLALLFLSKGRRPVVLAQLKHGSGALASYGDWNSHRRSVQQLVSRVEKQWRKELSWQTINLDLFEDKASDKLAYTTADLLEAPVVFLSGRESLKLTASQKKVLREYVDQGGFLFAEACDGNGCDGAAFDRDFRNLMREIFPESELRRLPPDHAIWFAQEVVNAKEMPKDPDFWLWGLDACCRTSVVYCPKSLSCYWELHQPSRLESYSPEARASVEACTKLGGNILAYATNRQLKEKLERPQLAISVSGGKTPRGALVVPKLSHGGGSDDAPHSLSNLLTVMNKQLEMTVDYERRIYGPADQQLLDYPIVFAHGRRAFRYTAAERQALKAYLDRGGFLFADAICASPEFAQSVRDELRAIYPEATWNRLPSSHPVFSEEYLGFRITTVTLRDPQVRSETDPLTAKLVSTTPLLEALEVDGRIVAILSPWDISCALEKGQSLECKGYISADAARIASNVILYALGQ</sequence>
<dbReference type="OrthoDB" id="220961at2"/>
<feature type="domain" description="DUF4159" evidence="1">
    <location>
        <begin position="620"/>
        <end position="822"/>
    </location>
</feature>
<evidence type="ECO:0000259" key="1">
    <source>
        <dbReference type="Pfam" id="PF13709"/>
    </source>
</evidence>
<dbReference type="SUPFAM" id="SSF48239">
    <property type="entry name" value="Terpenoid cyclases/Protein prenyltransferases"/>
    <property type="match status" value="1"/>
</dbReference>
<dbReference type="Gene3D" id="1.50.10.20">
    <property type="match status" value="2"/>
</dbReference>
<dbReference type="KEGG" id="psl:Psta_0136"/>
<proteinExistence type="predicted"/>
<reference evidence="2 3" key="1">
    <citation type="journal article" date="2009" name="Stand. Genomic Sci.">
        <title>Complete genome sequence of Pirellula staleyi type strain (ATCC 27377).</title>
        <authorList>
            <person name="Clum A."/>
            <person name="Tindall B.J."/>
            <person name="Sikorski J."/>
            <person name="Ivanova N."/>
            <person name="Mavrommatis K."/>
            <person name="Lucas S."/>
            <person name="Glavina del Rio T."/>
            <person name="Nolan M."/>
            <person name="Chen F."/>
            <person name="Tice H."/>
            <person name="Pitluck S."/>
            <person name="Cheng J.F."/>
            <person name="Chertkov O."/>
            <person name="Brettin T."/>
            <person name="Han C."/>
            <person name="Detter J.C."/>
            <person name="Kuske C."/>
            <person name="Bruce D."/>
            <person name="Goodwin L."/>
            <person name="Ovchinikova G."/>
            <person name="Pati A."/>
            <person name="Mikhailova N."/>
            <person name="Chen A."/>
            <person name="Palaniappan K."/>
            <person name="Land M."/>
            <person name="Hauser L."/>
            <person name="Chang Y.J."/>
            <person name="Jeffries C.D."/>
            <person name="Chain P."/>
            <person name="Rohde M."/>
            <person name="Goker M."/>
            <person name="Bristow J."/>
            <person name="Eisen J.A."/>
            <person name="Markowitz V."/>
            <person name="Hugenholtz P."/>
            <person name="Kyrpides N.C."/>
            <person name="Klenk H.P."/>
            <person name="Lapidus A."/>
        </authorList>
    </citation>
    <scope>NUCLEOTIDE SEQUENCE [LARGE SCALE GENOMIC DNA]</scope>
    <source>
        <strain evidence="3">ATCC 27377 / DSM 6068 / ICPB 4128</strain>
    </source>
</reference>
<organism evidence="2 3">
    <name type="scientific">Pirellula staleyi (strain ATCC 27377 / DSM 6068 / ICPB 4128)</name>
    <name type="common">Pirella staleyi</name>
    <dbReference type="NCBI Taxonomy" id="530564"/>
    <lineage>
        <taxon>Bacteria</taxon>
        <taxon>Pseudomonadati</taxon>
        <taxon>Planctomycetota</taxon>
        <taxon>Planctomycetia</taxon>
        <taxon>Pirellulales</taxon>
        <taxon>Pirellulaceae</taxon>
        <taxon>Pirellula</taxon>
    </lineage>
</organism>
<dbReference type="Gene3D" id="3.40.50.12140">
    <property type="entry name" value="Domain of unknown function DUF4159"/>
    <property type="match status" value="2"/>
</dbReference>
<feature type="domain" description="DUF4159" evidence="1">
    <location>
        <begin position="375"/>
        <end position="588"/>
    </location>
</feature>
<dbReference type="Pfam" id="PF13709">
    <property type="entry name" value="DUF4159"/>
    <property type="match status" value="2"/>
</dbReference>
<dbReference type="Proteomes" id="UP000001887">
    <property type="component" value="Chromosome"/>
</dbReference>
<evidence type="ECO:0000313" key="3">
    <source>
        <dbReference type="Proteomes" id="UP000001887"/>
    </source>
</evidence>
<name>D2R0G4_PIRSD</name>